<organism evidence="2 3">
    <name type="scientific">Streptomyces filipinensis</name>
    <dbReference type="NCBI Taxonomy" id="66887"/>
    <lineage>
        <taxon>Bacteria</taxon>
        <taxon>Bacillati</taxon>
        <taxon>Actinomycetota</taxon>
        <taxon>Actinomycetes</taxon>
        <taxon>Kitasatosporales</taxon>
        <taxon>Streptomycetaceae</taxon>
        <taxon>Streptomyces</taxon>
    </lineage>
</organism>
<dbReference type="Proteomes" id="UP000618795">
    <property type="component" value="Unassembled WGS sequence"/>
</dbReference>
<proteinExistence type="predicted"/>
<reference evidence="2" key="2">
    <citation type="submission" date="2020-09" db="EMBL/GenBank/DDBJ databases">
        <authorList>
            <person name="Sun Q."/>
            <person name="Ohkuma M."/>
        </authorList>
    </citation>
    <scope>NUCLEOTIDE SEQUENCE</scope>
    <source>
        <strain evidence="2">JCM 4369</strain>
    </source>
</reference>
<protein>
    <submittedName>
        <fullName evidence="2">Uncharacterized protein</fullName>
    </submittedName>
</protein>
<evidence type="ECO:0000256" key="1">
    <source>
        <dbReference type="SAM" id="MobiDB-lite"/>
    </source>
</evidence>
<gene>
    <name evidence="2" type="ORF">GCM10010260_40450</name>
</gene>
<name>A0A918MB93_9ACTN</name>
<accession>A0A918MB93</accession>
<sequence>MDRGRSGAEETDVPITPPESWAVGLPAVANPLWCSLEQTTVRRTALTLLDLDQTRGFDGLGRAWPEPDPAHRRSDGP</sequence>
<dbReference type="AlphaFoldDB" id="A0A918MB93"/>
<evidence type="ECO:0000313" key="3">
    <source>
        <dbReference type="Proteomes" id="UP000618795"/>
    </source>
</evidence>
<keyword evidence="3" id="KW-1185">Reference proteome</keyword>
<comment type="caution">
    <text evidence="2">The sequence shown here is derived from an EMBL/GenBank/DDBJ whole genome shotgun (WGS) entry which is preliminary data.</text>
</comment>
<reference evidence="2" key="1">
    <citation type="journal article" date="2014" name="Int. J. Syst. Evol. Microbiol.">
        <title>Complete genome sequence of Corynebacterium casei LMG S-19264T (=DSM 44701T), isolated from a smear-ripened cheese.</title>
        <authorList>
            <consortium name="US DOE Joint Genome Institute (JGI-PGF)"/>
            <person name="Walter F."/>
            <person name="Albersmeier A."/>
            <person name="Kalinowski J."/>
            <person name="Ruckert C."/>
        </authorList>
    </citation>
    <scope>NUCLEOTIDE SEQUENCE</scope>
    <source>
        <strain evidence="2">JCM 4369</strain>
    </source>
</reference>
<dbReference type="EMBL" id="BMTD01000008">
    <property type="protein sequence ID" value="GGU99953.1"/>
    <property type="molecule type" value="Genomic_DNA"/>
</dbReference>
<feature type="compositionally biased region" description="Basic and acidic residues" evidence="1">
    <location>
        <begin position="68"/>
        <end position="77"/>
    </location>
</feature>
<feature type="region of interest" description="Disordered" evidence="1">
    <location>
        <begin position="56"/>
        <end position="77"/>
    </location>
</feature>
<evidence type="ECO:0000313" key="2">
    <source>
        <dbReference type="EMBL" id="GGU99953.1"/>
    </source>
</evidence>
<dbReference type="RefSeq" id="WP_191874902.1">
    <property type="nucleotide sequence ID" value="NZ_BMTD01000008.1"/>
</dbReference>